<feature type="domain" description="KIB1-4 beta-propeller" evidence="1">
    <location>
        <begin position="105"/>
        <end position="329"/>
    </location>
</feature>
<proteinExistence type="predicted"/>
<dbReference type="OrthoDB" id="691546at2759"/>
<dbReference type="Gramene" id="TraesWEE_scaffold_034739_01G000100.1">
    <property type="protein sequence ID" value="TraesWEE_scaffold_034739_01G000100.1"/>
    <property type="gene ID" value="TraesWEE_scaffold_034739_01G000100"/>
</dbReference>
<dbReference type="Gramene" id="TraesCS7A02G034800.1">
    <property type="protein sequence ID" value="TraesCS7A02G034800.1.cds1"/>
    <property type="gene ID" value="TraesCS7A02G034800"/>
</dbReference>
<reference evidence="2" key="2">
    <citation type="submission" date="2018-10" db="UniProtKB">
        <authorList>
            <consortium name="EnsemblPlants"/>
        </authorList>
    </citation>
    <scope>IDENTIFICATION</scope>
</reference>
<dbReference type="Gramene" id="TraesNOR7A03G03851790.1">
    <property type="protein sequence ID" value="TraesNOR7A03G03851790.1.CDS1"/>
    <property type="gene ID" value="TraesNOR7A03G03851790"/>
</dbReference>
<dbReference type="STRING" id="4565.A0A3B6RB57"/>
<keyword evidence="3" id="KW-1185">Reference proteome</keyword>
<dbReference type="PANTHER" id="PTHR33800:SF20">
    <property type="entry name" value="OS06G0114300 PROTEIN"/>
    <property type="match status" value="1"/>
</dbReference>
<name>A0A3B6RB57_WHEAT</name>
<dbReference type="EnsemblPlants" id="TraesCS7A02G034800.1">
    <property type="protein sequence ID" value="TraesCS7A02G034800.1.cds1"/>
    <property type="gene ID" value="TraesCS7A02G034800"/>
</dbReference>
<dbReference type="PANTHER" id="PTHR33800">
    <property type="entry name" value="OS06G0113600 PROTEIN"/>
    <property type="match status" value="1"/>
</dbReference>
<sequence length="365" mass="40689">MQNINRILISNTTTSMLCVMFGPQGWADLPDVLLCSIMVLLGSSRDLLAFIATCPSWRAAFMSMKPALDMIFPPVIFRNCADQTSPAGCNTGNTWELIDLAYPSTPLRRLSLPNILDTMEILKCSHGHAIFSSGRSHVIMDVLTGTMVAAPPCPSIQLCYRTFVSQEALPDSYLFVSSPHCLYAWRVGSPSWLHCDFLNAHLIHEMMSFKGRVIARIQQKLYIVHLAPEFHVEVLRVSCSDNIDPSKLSRKLVVCEDMLLLLCGNEKAFSIDFSTKPAKYVRVADGGLSKWAFFFGEKPIGQPRLLVNPERIGLKGGQVYQLDQNGRVFSYPADGEQDGEWVPEPCFVTINAHFARSTTSYASWV</sequence>
<reference evidence="2" key="1">
    <citation type="submission" date="2018-08" db="EMBL/GenBank/DDBJ databases">
        <authorList>
            <person name="Rossello M."/>
        </authorList>
    </citation>
    <scope>NUCLEOTIDE SEQUENCE [LARGE SCALE GENOMIC DNA]</scope>
    <source>
        <strain evidence="2">cv. Chinese Spring</strain>
    </source>
</reference>
<protein>
    <recommendedName>
        <fullName evidence="1">KIB1-4 beta-propeller domain-containing protein</fullName>
    </recommendedName>
</protein>
<dbReference type="Gramene" id="TraesJAG7A03G03793580.1">
    <property type="protein sequence ID" value="TraesJAG7A03G03793580.1.CDS1"/>
    <property type="gene ID" value="TraesJAG7A03G03793580"/>
</dbReference>
<dbReference type="AlphaFoldDB" id="A0A3B6RB57"/>
<dbReference type="Proteomes" id="UP000019116">
    <property type="component" value="Chromosome 7A"/>
</dbReference>
<dbReference type="OMA" id="KCSHGHA"/>
<evidence type="ECO:0000313" key="3">
    <source>
        <dbReference type="Proteomes" id="UP000019116"/>
    </source>
</evidence>
<dbReference type="Gramene" id="TraesCS7A03G0073500.1">
    <property type="protein sequence ID" value="TraesCS7A03G0073500.1.CDS1"/>
    <property type="gene ID" value="TraesCS7A03G0073500"/>
</dbReference>
<dbReference type="Gramene" id="TraesMAC7A03G03810510.1">
    <property type="protein sequence ID" value="TraesMAC7A03G03810510.1.CDS1"/>
    <property type="gene ID" value="TraesMAC7A03G03810510"/>
</dbReference>
<dbReference type="InterPro" id="IPR036047">
    <property type="entry name" value="F-box-like_dom_sf"/>
</dbReference>
<dbReference type="InterPro" id="IPR005174">
    <property type="entry name" value="KIB1-4_b-propeller"/>
</dbReference>
<organism evidence="2">
    <name type="scientific">Triticum aestivum</name>
    <name type="common">Wheat</name>
    <dbReference type="NCBI Taxonomy" id="4565"/>
    <lineage>
        <taxon>Eukaryota</taxon>
        <taxon>Viridiplantae</taxon>
        <taxon>Streptophyta</taxon>
        <taxon>Embryophyta</taxon>
        <taxon>Tracheophyta</taxon>
        <taxon>Spermatophyta</taxon>
        <taxon>Magnoliopsida</taxon>
        <taxon>Liliopsida</taxon>
        <taxon>Poales</taxon>
        <taxon>Poaceae</taxon>
        <taxon>BOP clade</taxon>
        <taxon>Pooideae</taxon>
        <taxon>Triticodae</taxon>
        <taxon>Triticeae</taxon>
        <taxon>Triticinae</taxon>
        <taxon>Triticum</taxon>
    </lineage>
</organism>
<dbReference type="Gramene" id="TraesCLE_scaffold_037275_01G000300.1">
    <property type="protein sequence ID" value="TraesCLE_scaffold_037275_01G000300.1"/>
    <property type="gene ID" value="TraesCLE_scaffold_037275_01G000300"/>
</dbReference>
<accession>A0A3B6RB57</accession>
<evidence type="ECO:0000259" key="1">
    <source>
        <dbReference type="Pfam" id="PF03478"/>
    </source>
</evidence>
<dbReference type="Gramene" id="TraesARI7A03G03776430.1">
    <property type="protein sequence ID" value="TraesARI7A03G03776430.1.CDS1"/>
    <property type="gene ID" value="TraesARI7A03G03776430"/>
</dbReference>
<dbReference type="Pfam" id="PF03478">
    <property type="entry name" value="Beta-prop_KIB1-4"/>
    <property type="match status" value="1"/>
</dbReference>
<dbReference type="SUPFAM" id="SSF81383">
    <property type="entry name" value="F-box domain"/>
    <property type="match status" value="1"/>
</dbReference>
<evidence type="ECO:0000313" key="2">
    <source>
        <dbReference type="EnsemblPlants" id="TraesCS7A02G034800.1.cds1"/>
    </source>
</evidence>
<dbReference type="Gramene" id="TraesJUL7A03G03845130.1">
    <property type="protein sequence ID" value="TraesJUL7A03G03845130.1.CDS1"/>
    <property type="gene ID" value="TraesJUL7A03G03845130"/>
</dbReference>